<comment type="caution">
    <text evidence="2">The sequence shown here is derived from an EMBL/GenBank/DDBJ whole genome shotgun (WGS) entry which is preliminary data.</text>
</comment>
<dbReference type="SUPFAM" id="SSF49265">
    <property type="entry name" value="Fibronectin type III"/>
    <property type="match status" value="1"/>
</dbReference>
<dbReference type="Pfam" id="PF00041">
    <property type="entry name" value="fn3"/>
    <property type="match status" value="1"/>
</dbReference>
<dbReference type="AlphaFoldDB" id="A0A2T7BFG3"/>
<gene>
    <name evidence="2" type="ORF">DCC81_11980</name>
</gene>
<sequence>MTRTVTQTWAAVPRATQYEVQYRVIGDPTWSASIFTNTNSIDLQLEEGQSYQIRVRTICGSDTSDWAYGGIPVYSNDATCPAPTGVQVEQQGQNFVFTWLPTSSATGWNFRYRVTGQLAWTTLTLTSPTVTLTGLVVGASYEYQVNTVCNGSTTSDWGNTGYFSAGSSSATQSCPISYEEDEDFSGTLIGRKDGSNIVTLSGNLVYGASLPPASGDFIIAGQVALCCAPAADTTVPVSAPGFTGELTISASGQLTLYVDTFTGSMPITIALSGLSYQGFTGTCPPVTPDDPNPPVSTQLNGVLSIMCNDHGCSQQGNQTISITFPSATPAAVTLYLGFVDHVSSGNRYAGSAIFTPPAGATPNTFYPSATAPFVLNIPAGVTAFTSPANIYLMGYANNVSASWVCHSCLNPISDLYVRVASPSGYTANFTKGSSNYSGLTLHNV</sequence>
<dbReference type="RefSeq" id="WP_108686863.1">
    <property type="nucleotide sequence ID" value="NZ_QCYK01000002.1"/>
</dbReference>
<organism evidence="2 3">
    <name type="scientific">Chitinophaga parva</name>
    <dbReference type="NCBI Taxonomy" id="2169414"/>
    <lineage>
        <taxon>Bacteria</taxon>
        <taxon>Pseudomonadati</taxon>
        <taxon>Bacteroidota</taxon>
        <taxon>Chitinophagia</taxon>
        <taxon>Chitinophagales</taxon>
        <taxon>Chitinophagaceae</taxon>
        <taxon>Chitinophaga</taxon>
    </lineage>
</organism>
<dbReference type="OrthoDB" id="681011at2"/>
<evidence type="ECO:0000313" key="2">
    <source>
        <dbReference type="EMBL" id="PUZ25026.1"/>
    </source>
</evidence>
<dbReference type="InterPro" id="IPR003961">
    <property type="entry name" value="FN3_dom"/>
</dbReference>
<dbReference type="EMBL" id="QCYK01000002">
    <property type="protein sequence ID" value="PUZ25026.1"/>
    <property type="molecule type" value="Genomic_DNA"/>
</dbReference>
<evidence type="ECO:0000259" key="1">
    <source>
        <dbReference type="PROSITE" id="PS50853"/>
    </source>
</evidence>
<accession>A0A2T7BFG3</accession>
<dbReference type="Proteomes" id="UP000244450">
    <property type="component" value="Unassembled WGS sequence"/>
</dbReference>
<dbReference type="PROSITE" id="PS50853">
    <property type="entry name" value="FN3"/>
    <property type="match status" value="2"/>
</dbReference>
<proteinExistence type="predicted"/>
<dbReference type="InterPro" id="IPR013783">
    <property type="entry name" value="Ig-like_fold"/>
</dbReference>
<feature type="domain" description="Fibronectin type-III" evidence="1">
    <location>
        <begin position="82"/>
        <end position="168"/>
    </location>
</feature>
<name>A0A2T7BFG3_9BACT</name>
<evidence type="ECO:0000313" key="3">
    <source>
        <dbReference type="Proteomes" id="UP000244450"/>
    </source>
</evidence>
<dbReference type="InterPro" id="IPR036116">
    <property type="entry name" value="FN3_sf"/>
</dbReference>
<dbReference type="CDD" id="cd00063">
    <property type="entry name" value="FN3"/>
    <property type="match status" value="2"/>
</dbReference>
<reference evidence="2 3" key="1">
    <citation type="submission" date="2018-04" db="EMBL/GenBank/DDBJ databases">
        <title>Chitinophaga fuyangensis sp. nov., isolated from soil in a chemical factory.</title>
        <authorList>
            <person name="Chen K."/>
        </authorList>
    </citation>
    <scope>NUCLEOTIDE SEQUENCE [LARGE SCALE GENOMIC DNA]</scope>
    <source>
        <strain evidence="2 3">LY-1</strain>
    </source>
</reference>
<feature type="domain" description="Fibronectin type-III" evidence="1">
    <location>
        <begin position="1"/>
        <end position="78"/>
    </location>
</feature>
<protein>
    <recommendedName>
        <fullName evidence="1">Fibronectin type-III domain-containing protein</fullName>
    </recommendedName>
</protein>
<keyword evidence="3" id="KW-1185">Reference proteome</keyword>
<dbReference type="Gene3D" id="2.60.40.10">
    <property type="entry name" value="Immunoglobulins"/>
    <property type="match status" value="2"/>
</dbReference>